<evidence type="ECO:0000313" key="2">
    <source>
        <dbReference type="EMBL" id="CAF1623851.1"/>
    </source>
</evidence>
<dbReference type="AlphaFoldDB" id="A0A815L484"/>
<name>A0A815L484_9BILA</name>
<dbReference type="EMBL" id="CAJNOH010005487">
    <property type="protein sequence ID" value="CAF1399349.1"/>
    <property type="molecule type" value="Genomic_DNA"/>
</dbReference>
<protein>
    <submittedName>
        <fullName evidence="1">Uncharacterized protein</fullName>
    </submittedName>
</protein>
<sequence length="74" mass="8632">MAEAFDITDSNTTMTYVFRFGTSNKIVHLTQQQQQLNRIPYLINLMIHRSKYNCCVAITLRPKQEQILEEPQSA</sequence>
<keyword evidence="4" id="KW-1185">Reference proteome</keyword>
<gene>
    <name evidence="2" type="ORF">JXQ802_LOCUS50930</name>
    <name evidence="1" type="ORF">PYM288_LOCUS34741</name>
</gene>
<dbReference type="Proteomes" id="UP000663854">
    <property type="component" value="Unassembled WGS sequence"/>
</dbReference>
<evidence type="ECO:0000313" key="1">
    <source>
        <dbReference type="EMBL" id="CAF1399349.1"/>
    </source>
</evidence>
<accession>A0A815L484</accession>
<comment type="caution">
    <text evidence="1">The sequence shown here is derived from an EMBL/GenBank/DDBJ whole genome shotgun (WGS) entry which is preliminary data.</text>
</comment>
<proteinExistence type="predicted"/>
<evidence type="ECO:0000313" key="4">
    <source>
        <dbReference type="Proteomes" id="UP000663870"/>
    </source>
</evidence>
<evidence type="ECO:0000313" key="3">
    <source>
        <dbReference type="Proteomes" id="UP000663854"/>
    </source>
</evidence>
<dbReference type="Proteomes" id="UP000663870">
    <property type="component" value="Unassembled WGS sequence"/>
</dbReference>
<dbReference type="EMBL" id="CAJNOL010006982">
    <property type="protein sequence ID" value="CAF1623851.1"/>
    <property type="molecule type" value="Genomic_DNA"/>
</dbReference>
<organism evidence="1 3">
    <name type="scientific">Rotaria sordida</name>
    <dbReference type="NCBI Taxonomy" id="392033"/>
    <lineage>
        <taxon>Eukaryota</taxon>
        <taxon>Metazoa</taxon>
        <taxon>Spiralia</taxon>
        <taxon>Gnathifera</taxon>
        <taxon>Rotifera</taxon>
        <taxon>Eurotatoria</taxon>
        <taxon>Bdelloidea</taxon>
        <taxon>Philodinida</taxon>
        <taxon>Philodinidae</taxon>
        <taxon>Rotaria</taxon>
    </lineage>
</organism>
<reference evidence="1" key="1">
    <citation type="submission" date="2021-02" db="EMBL/GenBank/DDBJ databases">
        <authorList>
            <person name="Nowell W R."/>
        </authorList>
    </citation>
    <scope>NUCLEOTIDE SEQUENCE</scope>
</reference>